<keyword evidence="3" id="KW-1185">Reference proteome</keyword>
<dbReference type="EMBL" id="CAJVQB010013773">
    <property type="protein sequence ID" value="CAG8764437.1"/>
    <property type="molecule type" value="Genomic_DNA"/>
</dbReference>
<proteinExistence type="predicted"/>
<evidence type="ECO:0000313" key="3">
    <source>
        <dbReference type="Proteomes" id="UP000789901"/>
    </source>
</evidence>
<gene>
    <name evidence="2" type="ORF">GMARGA_LOCUS17860</name>
</gene>
<name>A0ABN7VF63_GIGMA</name>
<feature type="non-terminal residue" evidence="2">
    <location>
        <position position="164"/>
    </location>
</feature>
<protein>
    <submittedName>
        <fullName evidence="2">28612_t:CDS:1</fullName>
    </submittedName>
</protein>
<organism evidence="2 3">
    <name type="scientific">Gigaspora margarita</name>
    <dbReference type="NCBI Taxonomy" id="4874"/>
    <lineage>
        <taxon>Eukaryota</taxon>
        <taxon>Fungi</taxon>
        <taxon>Fungi incertae sedis</taxon>
        <taxon>Mucoromycota</taxon>
        <taxon>Glomeromycotina</taxon>
        <taxon>Glomeromycetes</taxon>
        <taxon>Diversisporales</taxon>
        <taxon>Gigasporaceae</taxon>
        <taxon>Gigaspora</taxon>
    </lineage>
</organism>
<accession>A0ABN7VF63</accession>
<comment type="caution">
    <text evidence="2">The sequence shown here is derived from an EMBL/GenBank/DDBJ whole genome shotgun (WGS) entry which is preliminary data.</text>
</comment>
<feature type="region of interest" description="Disordered" evidence="1">
    <location>
        <begin position="46"/>
        <end position="87"/>
    </location>
</feature>
<feature type="compositionally biased region" description="Basic residues" evidence="1">
    <location>
        <begin position="46"/>
        <end position="56"/>
    </location>
</feature>
<dbReference type="Proteomes" id="UP000789901">
    <property type="component" value="Unassembled WGS sequence"/>
</dbReference>
<sequence length="164" mass="19112">MSIPLINRDFNKASSTKNNLSNSIESKPDLNLEELVNMFKKLSFRSKDNKHRKKHHGVFDNISPTPLPPRKVYASKNSGATKNKKYPKSVHSIENDIEYRIFEKLHIIEYELSCLNKAKLPWIKSDTETKSSSSDSDWYLDLIKPRKNYVYIKKKKVDSSTQKH</sequence>
<evidence type="ECO:0000313" key="2">
    <source>
        <dbReference type="EMBL" id="CAG8764437.1"/>
    </source>
</evidence>
<evidence type="ECO:0000256" key="1">
    <source>
        <dbReference type="SAM" id="MobiDB-lite"/>
    </source>
</evidence>
<reference evidence="2 3" key="1">
    <citation type="submission" date="2021-06" db="EMBL/GenBank/DDBJ databases">
        <authorList>
            <person name="Kallberg Y."/>
            <person name="Tangrot J."/>
            <person name="Rosling A."/>
        </authorList>
    </citation>
    <scope>NUCLEOTIDE SEQUENCE [LARGE SCALE GENOMIC DNA]</scope>
    <source>
        <strain evidence="2 3">120-4 pot B 10/14</strain>
    </source>
</reference>